<dbReference type="RefSeq" id="WP_109405262.1">
    <property type="nucleotide sequence ID" value="NZ_QFFG01000004.1"/>
</dbReference>
<dbReference type="Proteomes" id="UP000245670">
    <property type="component" value="Unassembled WGS sequence"/>
</dbReference>
<sequence>MTIQDLVGNFSIIGSNQDDSENTYTGELNLSLNQENQIIAKWLINKNQQQFGIGFFENNTLIINFQYQGDENNLYKGTVTYKCLTKDILEGTWIEEYGNPEFLGTENCFRINEKYLN</sequence>
<dbReference type="AlphaFoldDB" id="A0A2U2J9C3"/>
<dbReference type="EMBL" id="QFFG01000004">
    <property type="protein sequence ID" value="PWG04946.1"/>
    <property type="molecule type" value="Genomic_DNA"/>
</dbReference>
<dbReference type="OrthoDB" id="1139144at2"/>
<reference evidence="1 2" key="1">
    <citation type="submission" date="2018-05" db="EMBL/GenBank/DDBJ databases">
        <title>Polaribacter aquimarinus sp. nov., isolated from sediment in a sediment of sea.</title>
        <authorList>
            <person name="Lu D."/>
        </authorList>
    </citation>
    <scope>NUCLEOTIDE SEQUENCE [LARGE SCALE GENOMIC DNA]</scope>
    <source>
        <strain evidence="1 2">ZY113</strain>
    </source>
</reference>
<organism evidence="1 2">
    <name type="scientific">Polaribacter aquimarinus</name>
    <dbReference type="NCBI Taxonomy" id="2100726"/>
    <lineage>
        <taxon>Bacteria</taxon>
        <taxon>Pseudomonadati</taxon>
        <taxon>Bacteroidota</taxon>
        <taxon>Flavobacteriia</taxon>
        <taxon>Flavobacteriales</taxon>
        <taxon>Flavobacteriaceae</taxon>
    </lineage>
</organism>
<gene>
    <name evidence="1" type="ORF">DIS07_10785</name>
</gene>
<comment type="caution">
    <text evidence="1">The sequence shown here is derived from an EMBL/GenBank/DDBJ whole genome shotgun (WGS) entry which is preliminary data.</text>
</comment>
<name>A0A2U2J9C3_9FLAO</name>
<protein>
    <submittedName>
        <fullName evidence="1">Uncharacterized protein</fullName>
    </submittedName>
</protein>
<proteinExistence type="predicted"/>
<evidence type="ECO:0000313" key="2">
    <source>
        <dbReference type="Proteomes" id="UP000245670"/>
    </source>
</evidence>
<evidence type="ECO:0000313" key="1">
    <source>
        <dbReference type="EMBL" id="PWG04946.1"/>
    </source>
</evidence>
<keyword evidence="2" id="KW-1185">Reference proteome</keyword>
<accession>A0A2U2J9C3</accession>